<dbReference type="GO" id="GO:0030295">
    <property type="term" value="F:protein kinase activator activity"/>
    <property type="evidence" value="ECO:0007669"/>
    <property type="project" value="TreeGrafter"/>
</dbReference>
<keyword evidence="7" id="KW-0812">Transmembrane</keyword>
<dbReference type="Pfam" id="PF00512">
    <property type="entry name" value="HisKA"/>
    <property type="match status" value="1"/>
</dbReference>
<evidence type="ECO:0000256" key="7">
    <source>
        <dbReference type="SAM" id="Phobius"/>
    </source>
</evidence>
<dbReference type="SMART" id="SM00387">
    <property type="entry name" value="HATPase_c"/>
    <property type="match status" value="1"/>
</dbReference>
<dbReference type="PANTHER" id="PTHR42878:SF15">
    <property type="entry name" value="BACTERIOPHYTOCHROME"/>
    <property type="match status" value="1"/>
</dbReference>
<evidence type="ECO:0000256" key="4">
    <source>
        <dbReference type="ARBA" id="ARBA00022679"/>
    </source>
</evidence>
<feature type="transmembrane region" description="Helical" evidence="7">
    <location>
        <begin position="180"/>
        <end position="204"/>
    </location>
</feature>
<dbReference type="CDD" id="cd19410">
    <property type="entry name" value="HK9-like_sensor"/>
    <property type="match status" value="1"/>
</dbReference>
<name>A0A2N0B593_9LEPT</name>
<keyword evidence="6" id="KW-0175">Coiled coil</keyword>
<feature type="transmembrane region" description="Helical" evidence="7">
    <location>
        <begin position="9"/>
        <end position="31"/>
    </location>
</feature>
<evidence type="ECO:0000313" key="10">
    <source>
        <dbReference type="EMBL" id="PJZ91717.1"/>
    </source>
</evidence>
<evidence type="ECO:0000256" key="3">
    <source>
        <dbReference type="ARBA" id="ARBA00022553"/>
    </source>
</evidence>
<keyword evidence="5 10" id="KW-0418">Kinase</keyword>
<dbReference type="EMBL" id="NPEF02000027">
    <property type="protein sequence ID" value="MDV6237588.1"/>
    <property type="molecule type" value="Genomic_DNA"/>
</dbReference>
<feature type="domain" description="Histidine kinase" evidence="8">
    <location>
        <begin position="245"/>
        <end position="460"/>
    </location>
</feature>
<dbReference type="EC" id="2.7.13.3" evidence="2"/>
<dbReference type="SUPFAM" id="SSF47384">
    <property type="entry name" value="Homodimeric domain of signal transducing histidine kinase"/>
    <property type="match status" value="1"/>
</dbReference>
<dbReference type="InterPro" id="IPR050351">
    <property type="entry name" value="BphY/WalK/GraS-like"/>
</dbReference>
<accession>A0A2N0BNP4</accession>
<comment type="catalytic activity">
    <reaction evidence="1">
        <text>ATP + protein L-histidine = ADP + protein N-phospho-L-histidine.</text>
        <dbReference type="EC" id="2.7.13.3"/>
    </reaction>
</comment>
<evidence type="ECO:0000259" key="8">
    <source>
        <dbReference type="PROSITE" id="PS50109"/>
    </source>
</evidence>
<dbReference type="Proteomes" id="UP000232122">
    <property type="component" value="Unassembled WGS sequence"/>
</dbReference>
<dbReference type="Pfam" id="PF05227">
    <property type="entry name" value="CHASE3"/>
    <property type="match status" value="1"/>
</dbReference>
<reference evidence="9 11" key="2">
    <citation type="journal article" date="2018" name="Microb. Genom.">
        <title>Deciphering the unexplored Leptospira diversity from soils uncovers genomic evolution to virulence.</title>
        <authorList>
            <person name="Thibeaux R."/>
            <person name="Iraola G."/>
            <person name="Ferres I."/>
            <person name="Bierque E."/>
            <person name="Girault D."/>
            <person name="Soupe-Gilbert M.E."/>
            <person name="Picardeau M."/>
            <person name="Goarant C."/>
        </authorList>
    </citation>
    <scope>NUCLEOTIDE SEQUENCE [LARGE SCALE GENOMIC DNA]</scope>
    <source>
        <strain evidence="9 11">ATI7-C-A5</strain>
    </source>
</reference>
<dbReference type="OrthoDB" id="9813394at2"/>
<keyword evidence="3" id="KW-0597">Phosphoprotein</keyword>
<dbReference type="InterPro" id="IPR004358">
    <property type="entry name" value="Sig_transdc_His_kin-like_C"/>
</dbReference>
<keyword evidence="7" id="KW-0472">Membrane</keyword>
<dbReference type="InterPro" id="IPR036097">
    <property type="entry name" value="HisK_dim/P_sf"/>
</dbReference>
<dbReference type="FunFam" id="3.30.565.10:FF:000006">
    <property type="entry name" value="Sensor histidine kinase WalK"/>
    <property type="match status" value="1"/>
</dbReference>
<accession>A0A2N0B593</accession>
<dbReference type="InterPro" id="IPR036890">
    <property type="entry name" value="HATPase_C_sf"/>
</dbReference>
<dbReference type="Gene3D" id="3.30.565.10">
    <property type="entry name" value="Histidine kinase-like ATPase, C-terminal domain"/>
    <property type="match status" value="1"/>
</dbReference>
<feature type="coiled-coil region" evidence="6">
    <location>
        <begin position="211"/>
        <end position="238"/>
    </location>
</feature>
<dbReference type="CDD" id="cd00082">
    <property type="entry name" value="HisKA"/>
    <property type="match status" value="1"/>
</dbReference>
<evidence type="ECO:0000256" key="5">
    <source>
        <dbReference type="ARBA" id="ARBA00022777"/>
    </source>
</evidence>
<dbReference type="Pfam" id="PF02518">
    <property type="entry name" value="HATPase_c"/>
    <property type="match status" value="1"/>
</dbReference>
<dbReference type="PRINTS" id="PR00344">
    <property type="entry name" value="BCTRLSENSOR"/>
</dbReference>
<dbReference type="GO" id="GO:0000156">
    <property type="term" value="F:phosphorelay response regulator activity"/>
    <property type="evidence" value="ECO:0007669"/>
    <property type="project" value="TreeGrafter"/>
</dbReference>
<protein>
    <recommendedName>
        <fullName evidence="2">histidine kinase</fullName>
        <ecNumber evidence="2">2.7.13.3</ecNumber>
    </recommendedName>
</protein>
<dbReference type="Gene3D" id="1.10.287.130">
    <property type="match status" value="1"/>
</dbReference>
<dbReference type="GO" id="GO:0000155">
    <property type="term" value="F:phosphorelay sensor kinase activity"/>
    <property type="evidence" value="ECO:0007669"/>
    <property type="project" value="InterPro"/>
</dbReference>
<dbReference type="GO" id="GO:0007234">
    <property type="term" value="P:osmosensory signaling via phosphorelay pathway"/>
    <property type="evidence" value="ECO:0007669"/>
    <property type="project" value="TreeGrafter"/>
</dbReference>
<evidence type="ECO:0000256" key="2">
    <source>
        <dbReference type="ARBA" id="ARBA00012438"/>
    </source>
</evidence>
<evidence type="ECO:0000256" key="6">
    <source>
        <dbReference type="SAM" id="Coils"/>
    </source>
</evidence>
<dbReference type="FunFam" id="1.10.287.130:FF:000070">
    <property type="entry name" value="Histidine kinase sensor protein"/>
    <property type="match status" value="1"/>
</dbReference>
<evidence type="ECO:0000313" key="9">
    <source>
        <dbReference type="EMBL" id="MDV6237588.1"/>
    </source>
</evidence>
<dbReference type="InterPro" id="IPR007891">
    <property type="entry name" value="CHASE3"/>
</dbReference>
<evidence type="ECO:0000313" key="11">
    <source>
        <dbReference type="Proteomes" id="UP000232122"/>
    </source>
</evidence>
<dbReference type="EMBL" id="NPEF01000227">
    <property type="protein sequence ID" value="PJZ91717.1"/>
    <property type="molecule type" value="Genomic_DNA"/>
</dbReference>
<keyword evidence="7" id="KW-1133">Transmembrane helix</keyword>
<keyword evidence="4" id="KW-0808">Transferase</keyword>
<dbReference type="PANTHER" id="PTHR42878">
    <property type="entry name" value="TWO-COMPONENT HISTIDINE KINASE"/>
    <property type="match status" value="1"/>
</dbReference>
<dbReference type="PROSITE" id="PS50109">
    <property type="entry name" value="HIS_KIN"/>
    <property type="match status" value="1"/>
</dbReference>
<dbReference type="SUPFAM" id="SSF55874">
    <property type="entry name" value="ATPase domain of HSP90 chaperone/DNA topoisomerase II/histidine kinase"/>
    <property type="match status" value="1"/>
</dbReference>
<sequence>MKNTIEKNILIGLAVIIFLNTFVSGAIIYSLRQSSNMRNWESHTQQVIIRLEETLSAFSELHAVFRAYILFNDTRQFGAFFENKKTLLEKIGELNAITSDNPGQQKRLAELGSMIEKKIFYLEKQIEGKKFRPVESYTQAFRSPQGIELTGKIRSIIYEIKEEEIRLLKIRQKSFEHNVWISNLLIFLGIVLNLSFIVIQYILIYRESKRRLKAEEEAKLSNRNLKEYSEQLERSNKDLESFSYSVSHDLRAPIRGISGFSKILMEDFGADLQEEGRRILNIITKNSENMGQLIDDLLEYSRLGRRDVAFNSVDMRQMVQKVLDEVKDYYPEREVKTVVGDLPGAKGDLALLKQLLFNLVSNSYKYSKDKEYPVIEVSSYRTDDEQTVFYVRDNGAGFDMKYQHKLFNIFQRLHHAEQFEGTGVGLAIVKRVVEKHNGTVWGEGKPGEGACFYFTLGADKQDG</sequence>
<dbReference type="InterPro" id="IPR005467">
    <property type="entry name" value="His_kinase_dom"/>
</dbReference>
<dbReference type="SMART" id="SM00388">
    <property type="entry name" value="HisKA"/>
    <property type="match status" value="1"/>
</dbReference>
<evidence type="ECO:0000256" key="1">
    <source>
        <dbReference type="ARBA" id="ARBA00000085"/>
    </source>
</evidence>
<dbReference type="InterPro" id="IPR003661">
    <property type="entry name" value="HisK_dim/P_dom"/>
</dbReference>
<keyword evidence="11" id="KW-1185">Reference proteome</keyword>
<reference evidence="9" key="3">
    <citation type="submission" date="2023-10" db="EMBL/GenBank/DDBJ databases">
        <authorList>
            <person name="Picardeau M."/>
            <person name="Thibeaux R."/>
        </authorList>
    </citation>
    <scope>NUCLEOTIDE SEQUENCE</scope>
    <source>
        <strain evidence="9">ATI7-C-A5</strain>
    </source>
</reference>
<proteinExistence type="predicted"/>
<organism evidence="10">
    <name type="scientific">Leptospira ellisii</name>
    <dbReference type="NCBI Taxonomy" id="2023197"/>
    <lineage>
        <taxon>Bacteria</taxon>
        <taxon>Pseudomonadati</taxon>
        <taxon>Spirochaetota</taxon>
        <taxon>Spirochaetia</taxon>
        <taxon>Leptospirales</taxon>
        <taxon>Leptospiraceae</taxon>
        <taxon>Leptospira</taxon>
    </lineage>
</organism>
<dbReference type="AlphaFoldDB" id="A0A2N0B593"/>
<dbReference type="RefSeq" id="WP_100745999.1">
    <property type="nucleotide sequence ID" value="NZ_NPEF02000027.1"/>
</dbReference>
<comment type="caution">
    <text evidence="10">The sequence shown here is derived from an EMBL/GenBank/DDBJ whole genome shotgun (WGS) entry which is preliminary data.</text>
</comment>
<reference evidence="10" key="1">
    <citation type="submission" date="2017-07" db="EMBL/GenBank/DDBJ databases">
        <title>Leptospira spp. isolated from tropical soils.</title>
        <authorList>
            <person name="Thibeaux R."/>
            <person name="Iraola G."/>
            <person name="Ferres I."/>
            <person name="Bierque E."/>
            <person name="Girault D."/>
            <person name="Soupe-Gilbert M.-E."/>
            <person name="Picardeau M."/>
            <person name="Goarant C."/>
        </authorList>
    </citation>
    <scope>NUCLEOTIDE SEQUENCE [LARGE SCALE GENOMIC DNA]</scope>
    <source>
        <strain evidence="10">ATI7-C-A5</strain>
    </source>
</reference>
<dbReference type="InterPro" id="IPR003594">
    <property type="entry name" value="HATPase_dom"/>
</dbReference>
<gene>
    <name evidence="9" type="ORF">CH379_018300</name>
    <name evidence="10" type="ORF">CH379_17110</name>
</gene>